<feature type="non-terminal residue" evidence="1">
    <location>
        <position position="1"/>
    </location>
</feature>
<proteinExistence type="predicted"/>
<evidence type="ECO:0000313" key="1">
    <source>
        <dbReference type="EMBL" id="SVC56018.1"/>
    </source>
</evidence>
<gene>
    <name evidence="1" type="ORF">METZ01_LOCUS308872</name>
</gene>
<reference evidence="1" key="1">
    <citation type="submission" date="2018-05" db="EMBL/GenBank/DDBJ databases">
        <authorList>
            <person name="Lanie J.A."/>
            <person name="Ng W.-L."/>
            <person name="Kazmierczak K.M."/>
            <person name="Andrzejewski T.M."/>
            <person name="Davidsen T.M."/>
            <person name="Wayne K.J."/>
            <person name="Tettelin H."/>
            <person name="Glass J.I."/>
            <person name="Rusch D."/>
            <person name="Podicherti R."/>
            <person name="Tsui H.-C.T."/>
            <person name="Winkler M.E."/>
        </authorList>
    </citation>
    <scope>NUCLEOTIDE SEQUENCE</scope>
</reference>
<sequence>VTWEFFNQNFNGIQMPPLFPAKMGRDLIFSEKKLSIVMRTSLSFVGLPLITNTQNLFQK</sequence>
<name>A0A382N626_9ZZZZ</name>
<accession>A0A382N626</accession>
<dbReference type="AlphaFoldDB" id="A0A382N626"/>
<protein>
    <submittedName>
        <fullName evidence="1">Uncharacterized protein</fullName>
    </submittedName>
</protein>
<organism evidence="1">
    <name type="scientific">marine metagenome</name>
    <dbReference type="NCBI Taxonomy" id="408172"/>
    <lineage>
        <taxon>unclassified sequences</taxon>
        <taxon>metagenomes</taxon>
        <taxon>ecological metagenomes</taxon>
    </lineage>
</organism>
<dbReference type="EMBL" id="UINC01097919">
    <property type="protein sequence ID" value="SVC56018.1"/>
    <property type="molecule type" value="Genomic_DNA"/>
</dbReference>